<evidence type="ECO:0000256" key="4">
    <source>
        <dbReference type="SAM" id="MobiDB-lite"/>
    </source>
</evidence>
<dbReference type="GO" id="GO:0043565">
    <property type="term" value="F:sequence-specific DNA binding"/>
    <property type="evidence" value="ECO:0007669"/>
    <property type="project" value="InterPro"/>
</dbReference>
<dbReference type="Pfam" id="PF00178">
    <property type="entry name" value="Ets"/>
    <property type="match status" value="1"/>
</dbReference>
<evidence type="ECO:0000259" key="6">
    <source>
        <dbReference type="PROSITE" id="PS51433"/>
    </source>
</evidence>
<dbReference type="PANTHER" id="PTHR11849">
    <property type="entry name" value="ETS"/>
    <property type="match status" value="1"/>
</dbReference>
<dbReference type="Gene3D" id="1.10.10.10">
    <property type="entry name" value="Winged helix-like DNA-binding domain superfamily/Winged helix DNA-binding domain"/>
    <property type="match status" value="1"/>
</dbReference>
<organism evidence="7 8">
    <name type="scientific">Romanomermis culicivorax</name>
    <name type="common">Nematode worm</name>
    <dbReference type="NCBI Taxonomy" id="13658"/>
    <lineage>
        <taxon>Eukaryota</taxon>
        <taxon>Metazoa</taxon>
        <taxon>Ecdysozoa</taxon>
        <taxon>Nematoda</taxon>
        <taxon>Enoplea</taxon>
        <taxon>Dorylaimia</taxon>
        <taxon>Mermithida</taxon>
        <taxon>Mermithoidea</taxon>
        <taxon>Mermithidae</taxon>
        <taxon>Romanomermis</taxon>
    </lineage>
</organism>
<dbReference type="SMART" id="SM00413">
    <property type="entry name" value="ETS"/>
    <property type="match status" value="1"/>
</dbReference>
<evidence type="ECO:0000256" key="3">
    <source>
        <dbReference type="RuleBase" id="RU004019"/>
    </source>
</evidence>
<dbReference type="PANTHER" id="PTHR11849:SF190">
    <property type="entry name" value="ETS-DOMAIN PROTEIN"/>
    <property type="match status" value="1"/>
</dbReference>
<dbReference type="SUPFAM" id="SSF47769">
    <property type="entry name" value="SAM/Pointed domain"/>
    <property type="match status" value="1"/>
</dbReference>
<dbReference type="GO" id="GO:0000981">
    <property type="term" value="F:DNA-binding transcription factor activity, RNA polymerase II-specific"/>
    <property type="evidence" value="ECO:0007669"/>
    <property type="project" value="TreeGrafter"/>
</dbReference>
<feature type="compositionally biased region" description="Polar residues" evidence="4">
    <location>
        <begin position="780"/>
        <end position="790"/>
    </location>
</feature>
<dbReference type="PRINTS" id="PR00454">
    <property type="entry name" value="ETSDOMAIN"/>
</dbReference>
<keyword evidence="7" id="KW-1185">Reference proteome</keyword>
<feature type="domain" description="ETS" evidence="5">
    <location>
        <begin position="534"/>
        <end position="621"/>
    </location>
</feature>
<feature type="domain" description="PNT" evidence="6">
    <location>
        <begin position="224"/>
        <end position="311"/>
    </location>
</feature>
<dbReference type="PROSITE" id="PS51433">
    <property type="entry name" value="PNT"/>
    <property type="match status" value="1"/>
</dbReference>
<protein>
    <submittedName>
        <fullName evidence="8">Uncharacterized protein</fullName>
    </submittedName>
</protein>
<evidence type="ECO:0000259" key="5">
    <source>
        <dbReference type="PROSITE" id="PS50061"/>
    </source>
</evidence>
<dbReference type="Pfam" id="PF02198">
    <property type="entry name" value="SAM_PNT"/>
    <property type="match status" value="1"/>
</dbReference>
<reference evidence="8" key="1">
    <citation type="submission" date="2022-11" db="UniProtKB">
        <authorList>
            <consortium name="WormBaseParasite"/>
        </authorList>
    </citation>
    <scope>IDENTIFICATION</scope>
</reference>
<dbReference type="GO" id="GO:0030154">
    <property type="term" value="P:cell differentiation"/>
    <property type="evidence" value="ECO:0007669"/>
    <property type="project" value="TreeGrafter"/>
</dbReference>
<feature type="compositionally biased region" description="Polar residues" evidence="4">
    <location>
        <begin position="387"/>
        <end position="401"/>
    </location>
</feature>
<evidence type="ECO:0000256" key="2">
    <source>
        <dbReference type="ARBA" id="ARBA00023125"/>
    </source>
</evidence>
<proteinExistence type="inferred from homology"/>
<accession>A0A915J0S3</accession>
<keyword evidence="3" id="KW-0539">Nucleus</keyword>
<evidence type="ECO:0000313" key="7">
    <source>
        <dbReference type="Proteomes" id="UP000887565"/>
    </source>
</evidence>
<dbReference type="InterPro" id="IPR036388">
    <property type="entry name" value="WH-like_DNA-bd_sf"/>
</dbReference>
<dbReference type="PROSITE" id="PS50061">
    <property type="entry name" value="ETS_DOMAIN_3"/>
    <property type="match status" value="1"/>
</dbReference>
<dbReference type="InterPro" id="IPR046328">
    <property type="entry name" value="ETS_fam"/>
</dbReference>
<evidence type="ECO:0000313" key="8">
    <source>
        <dbReference type="WBParaSite" id="nRc.2.0.1.t20061-RA"/>
    </source>
</evidence>
<dbReference type="Proteomes" id="UP000887565">
    <property type="component" value="Unplaced"/>
</dbReference>
<dbReference type="InterPro" id="IPR000418">
    <property type="entry name" value="Ets_dom"/>
</dbReference>
<feature type="compositionally biased region" description="Basic and acidic residues" evidence="4">
    <location>
        <begin position="768"/>
        <end position="779"/>
    </location>
</feature>
<comment type="subcellular location">
    <subcellularLocation>
        <location evidence="3">Nucleus</location>
    </subcellularLocation>
</comment>
<dbReference type="InterPro" id="IPR003118">
    <property type="entry name" value="Pointed_dom"/>
</dbReference>
<name>A0A915J0S3_ROMCU</name>
<dbReference type="AlphaFoldDB" id="A0A915J0S3"/>
<dbReference type="SUPFAM" id="SSF46785">
    <property type="entry name" value="Winged helix' DNA-binding domain"/>
    <property type="match status" value="1"/>
</dbReference>
<dbReference type="Gene3D" id="1.10.150.50">
    <property type="entry name" value="Transcription Factor, Ets-1"/>
    <property type="match status" value="1"/>
</dbReference>
<dbReference type="InterPro" id="IPR013761">
    <property type="entry name" value="SAM/pointed_sf"/>
</dbReference>
<dbReference type="InterPro" id="IPR036390">
    <property type="entry name" value="WH_DNA-bd_sf"/>
</dbReference>
<evidence type="ECO:0000256" key="1">
    <source>
        <dbReference type="ARBA" id="ARBA00005562"/>
    </source>
</evidence>
<keyword evidence="2 3" id="KW-0238">DNA-binding</keyword>
<feature type="region of interest" description="Disordered" evidence="4">
    <location>
        <begin position="768"/>
        <end position="816"/>
    </location>
</feature>
<dbReference type="GO" id="GO:0005634">
    <property type="term" value="C:nucleus"/>
    <property type="evidence" value="ECO:0007669"/>
    <property type="project" value="UniProtKB-SubCell"/>
</dbReference>
<dbReference type="SMART" id="SM00251">
    <property type="entry name" value="SAM_PNT"/>
    <property type="match status" value="1"/>
</dbReference>
<sequence>MHYHDRQRACDAAATTFDLMSSRSPFNVTNLNVRHPIGSNFTCNMLVQPTAAIFRPSTTNHYPYQHNFDRNHHHSSRLNGNIEFQQQHFHPEWQRSLLAHDIQEIMKNRLSKPINITKKNFSSINSNERLTLPTVRGMINVEDEAQVRAFDNMLNNAQLTTNLTTINEQYEQLLSHLLNPYYSPIPASMLLLNNRSVPTAAATMDPQQHQNVLPSHVSTVSCKSIPHADHPVNLEGFRTKRPIDWSMEDVWSWMVSFAEQRKISADYLNMANFVNCTGMKLLTLSRQQFVEMDETYGEALYEEFKKLAESDYAAFDDVIRSSGFPLSRRKSPVAGTSSSALCSPMAAHSSAATPPYCASNSLLNETADDRLTSSVENNHGIYGGQPIRQNGSHSDEPSTSADQRLQAAFDGLLAAAHQQQQTSQLHLGAPLGQQSSPFGRDSVIKTAGCDNGPIAVPGFNPHVSSALQRKLKFKQAQQQSPASYHLAGRAPSPMSKFAYGRICKKPKPNCNSNDDIIMTANGKPRKRSQHTKGNKLWEFIRDALKDPETSPSVVKWEDQEQGVFRIVESERLARLWGRKKNNSKMTYEKLSRAMRTYYEKKILEPVPKTGLYPKKLVYKFGPCAYGWQMTSSSSFMSSPLSTTINPDSLVLPPTDAASSSSSAALAAVAAPTFNDILMAAVVNNGANGMLPPTNSNNHAAISATVDSSSNVQDAAANKNRLNYEMAAALLFSQINAAAAVQQAASPQNFRAVHSRFLANGNSCGDFHNNNDDVGVEKRSTPATTSSNGQQIVVDVKQEIMDDQDEDQSQNDGEFSS</sequence>
<comment type="similarity">
    <text evidence="1 3">Belongs to the ETS family.</text>
</comment>
<dbReference type="WBParaSite" id="nRc.2.0.1.t20061-RA">
    <property type="protein sequence ID" value="nRc.2.0.1.t20061-RA"/>
    <property type="gene ID" value="nRc.2.0.1.g20061"/>
</dbReference>
<feature type="region of interest" description="Disordered" evidence="4">
    <location>
        <begin position="374"/>
        <end position="401"/>
    </location>
</feature>